<evidence type="ECO:0000313" key="3">
    <source>
        <dbReference type="Proteomes" id="UP000266841"/>
    </source>
</evidence>
<dbReference type="EMBL" id="AGNL01045276">
    <property type="protein sequence ID" value="EJK48932.1"/>
    <property type="molecule type" value="Genomic_DNA"/>
</dbReference>
<dbReference type="Proteomes" id="UP000266841">
    <property type="component" value="Unassembled WGS sequence"/>
</dbReference>
<proteinExistence type="predicted"/>
<dbReference type="AlphaFoldDB" id="K0RQE7"/>
<feature type="region of interest" description="Disordered" evidence="1">
    <location>
        <begin position="1"/>
        <end position="123"/>
    </location>
</feature>
<protein>
    <submittedName>
        <fullName evidence="2">Uncharacterized protein</fullName>
    </submittedName>
</protein>
<sequence>MKGKFPDEPAAGRVTSVHQQERESADRPLPPARPSGSGDDTAAVDGGFNPTASEGREKDPRDDTSGKPAKTLSASTSSGSAFDERLQSIDERMESKVSSGGDATKPTISLSDDVESAPLTSSE</sequence>
<comment type="caution">
    <text evidence="2">The sequence shown here is derived from an EMBL/GenBank/DDBJ whole genome shotgun (WGS) entry which is preliminary data.</text>
</comment>
<feature type="compositionally biased region" description="Basic and acidic residues" evidence="1">
    <location>
        <begin position="82"/>
        <end position="95"/>
    </location>
</feature>
<evidence type="ECO:0000313" key="2">
    <source>
        <dbReference type="EMBL" id="EJK48932.1"/>
    </source>
</evidence>
<accession>K0RQE7</accession>
<reference evidence="2 3" key="1">
    <citation type="journal article" date="2012" name="Genome Biol.">
        <title>Genome and low-iron response of an oceanic diatom adapted to chronic iron limitation.</title>
        <authorList>
            <person name="Lommer M."/>
            <person name="Specht M."/>
            <person name="Roy A.S."/>
            <person name="Kraemer L."/>
            <person name="Andreson R."/>
            <person name="Gutowska M.A."/>
            <person name="Wolf J."/>
            <person name="Bergner S.V."/>
            <person name="Schilhabel M.B."/>
            <person name="Klostermeier U.C."/>
            <person name="Beiko R.G."/>
            <person name="Rosenstiel P."/>
            <person name="Hippler M."/>
            <person name="Laroche J."/>
        </authorList>
    </citation>
    <scope>NUCLEOTIDE SEQUENCE [LARGE SCALE GENOMIC DNA]</scope>
    <source>
        <strain evidence="2 3">CCMP1005</strain>
    </source>
</reference>
<keyword evidence="3" id="KW-1185">Reference proteome</keyword>
<organism evidence="2 3">
    <name type="scientific">Thalassiosira oceanica</name>
    <name type="common">Marine diatom</name>
    <dbReference type="NCBI Taxonomy" id="159749"/>
    <lineage>
        <taxon>Eukaryota</taxon>
        <taxon>Sar</taxon>
        <taxon>Stramenopiles</taxon>
        <taxon>Ochrophyta</taxon>
        <taxon>Bacillariophyta</taxon>
        <taxon>Coscinodiscophyceae</taxon>
        <taxon>Thalassiosirophycidae</taxon>
        <taxon>Thalassiosirales</taxon>
        <taxon>Thalassiosiraceae</taxon>
        <taxon>Thalassiosira</taxon>
    </lineage>
</organism>
<name>K0RQE7_THAOC</name>
<feature type="compositionally biased region" description="Basic and acidic residues" evidence="1">
    <location>
        <begin position="54"/>
        <end position="65"/>
    </location>
</feature>
<gene>
    <name evidence="2" type="ORF">THAOC_32230</name>
</gene>
<evidence type="ECO:0000256" key="1">
    <source>
        <dbReference type="SAM" id="MobiDB-lite"/>
    </source>
</evidence>